<reference evidence="1 2" key="1">
    <citation type="journal article" date="2024" name="Nat. Commun.">
        <title>Phylogenomics reveals the evolutionary origins of lichenization in chlorophyte algae.</title>
        <authorList>
            <person name="Puginier C."/>
            <person name="Libourel C."/>
            <person name="Otte J."/>
            <person name="Skaloud P."/>
            <person name="Haon M."/>
            <person name="Grisel S."/>
            <person name="Petersen M."/>
            <person name="Berrin J.G."/>
            <person name="Delaux P.M."/>
            <person name="Dal Grande F."/>
            <person name="Keller J."/>
        </authorList>
    </citation>
    <scope>NUCLEOTIDE SEQUENCE [LARGE SCALE GENOMIC DNA]</scope>
    <source>
        <strain evidence="1 2">SAG 2036</strain>
    </source>
</reference>
<name>A0AAW1PFP9_9CHLO</name>
<protein>
    <submittedName>
        <fullName evidence="1">Uncharacterized protein</fullName>
    </submittedName>
</protein>
<sequence>MTPTPHLQLEFEESGKAELTGQQQQALLKGRRAAWCRADFAVPSFAEYHVPNIVSLRGRMGVIKRPHMQACQAIDQASSYLAYIQGRLALSIEDSH</sequence>
<evidence type="ECO:0000313" key="2">
    <source>
        <dbReference type="Proteomes" id="UP001465755"/>
    </source>
</evidence>
<gene>
    <name evidence="1" type="ORF">WJX73_002393</name>
</gene>
<dbReference type="Proteomes" id="UP001465755">
    <property type="component" value="Unassembled WGS sequence"/>
</dbReference>
<dbReference type="EMBL" id="JALJOQ010000031">
    <property type="protein sequence ID" value="KAK9807328.1"/>
    <property type="molecule type" value="Genomic_DNA"/>
</dbReference>
<keyword evidence="2" id="KW-1185">Reference proteome</keyword>
<accession>A0AAW1PFP9</accession>
<evidence type="ECO:0000313" key="1">
    <source>
        <dbReference type="EMBL" id="KAK9807328.1"/>
    </source>
</evidence>
<proteinExistence type="predicted"/>
<organism evidence="1 2">
    <name type="scientific">Symbiochloris irregularis</name>
    <dbReference type="NCBI Taxonomy" id="706552"/>
    <lineage>
        <taxon>Eukaryota</taxon>
        <taxon>Viridiplantae</taxon>
        <taxon>Chlorophyta</taxon>
        <taxon>core chlorophytes</taxon>
        <taxon>Trebouxiophyceae</taxon>
        <taxon>Trebouxiales</taxon>
        <taxon>Trebouxiaceae</taxon>
        <taxon>Symbiochloris</taxon>
    </lineage>
</organism>
<dbReference type="AlphaFoldDB" id="A0AAW1PFP9"/>
<comment type="caution">
    <text evidence="1">The sequence shown here is derived from an EMBL/GenBank/DDBJ whole genome shotgun (WGS) entry which is preliminary data.</text>
</comment>